<dbReference type="GO" id="GO:0000455">
    <property type="term" value="P:enzyme-directed rRNA pseudouridine synthesis"/>
    <property type="evidence" value="ECO:0007669"/>
    <property type="project" value="TreeGrafter"/>
</dbReference>
<dbReference type="EMBL" id="FOGB01000006">
    <property type="protein sequence ID" value="SEQ67988.1"/>
    <property type="molecule type" value="Genomic_DNA"/>
</dbReference>
<dbReference type="EC" id="5.4.99.-" evidence="9"/>
<dbReference type="InterPro" id="IPR006225">
    <property type="entry name" value="PsdUridine_synth_RluC/D"/>
</dbReference>
<keyword evidence="4 9" id="KW-0413">Isomerase</keyword>
<reference evidence="12" key="1">
    <citation type="submission" date="2016-10" db="EMBL/GenBank/DDBJ databases">
        <authorList>
            <person name="Varghese N."/>
            <person name="Submissions S."/>
        </authorList>
    </citation>
    <scope>NUCLEOTIDE SEQUENCE [LARGE SCALE GENOMIC DNA]</scope>
    <source>
        <strain evidence="12">DSM 18887</strain>
    </source>
</reference>
<feature type="active site" evidence="8">
    <location>
        <position position="58"/>
    </location>
</feature>
<dbReference type="STRING" id="355243.SAMN03080615_02341"/>
<evidence type="ECO:0000256" key="2">
    <source>
        <dbReference type="ARBA" id="ARBA00022552"/>
    </source>
</evidence>
<gene>
    <name evidence="11" type="ORF">SAMN03080615_02341</name>
</gene>
<protein>
    <recommendedName>
        <fullName evidence="9">Pseudouridine synthase</fullName>
        <ecNumber evidence="9">5.4.99.-</ecNumber>
    </recommendedName>
</protein>
<dbReference type="GO" id="GO:0160151">
    <property type="term" value="F:tRNA pseudouridine(32) synthase activity"/>
    <property type="evidence" value="ECO:0007669"/>
    <property type="project" value="UniProtKB-EC"/>
</dbReference>
<dbReference type="CDD" id="cd02869">
    <property type="entry name" value="PseudoU_synth_RluA_like"/>
    <property type="match status" value="1"/>
</dbReference>
<dbReference type="PANTHER" id="PTHR21600">
    <property type="entry name" value="MITOCHONDRIAL RNA PSEUDOURIDINE SYNTHASE"/>
    <property type="match status" value="1"/>
</dbReference>
<keyword evidence="2" id="KW-0698">rRNA processing</keyword>
<dbReference type="Proteomes" id="UP000198749">
    <property type="component" value="Unassembled WGS sequence"/>
</dbReference>
<comment type="catalytic activity">
    <reaction evidence="9">
        <text>a uridine in RNA = a pseudouridine in RNA</text>
        <dbReference type="Rhea" id="RHEA:48348"/>
        <dbReference type="Rhea" id="RHEA-COMP:12068"/>
        <dbReference type="Rhea" id="RHEA-COMP:12069"/>
        <dbReference type="ChEBI" id="CHEBI:65314"/>
        <dbReference type="ChEBI" id="CHEBI:65315"/>
    </reaction>
</comment>
<dbReference type="OrthoDB" id="9807829at2"/>
<comment type="similarity">
    <text evidence="1 9">Belongs to the pseudouridine synthase RluA family.</text>
</comment>
<evidence type="ECO:0000256" key="5">
    <source>
        <dbReference type="ARBA" id="ARBA00036184"/>
    </source>
</evidence>
<dbReference type="SUPFAM" id="SSF55120">
    <property type="entry name" value="Pseudouridine synthase"/>
    <property type="match status" value="1"/>
</dbReference>
<evidence type="ECO:0000313" key="12">
    <source>
        <dbReference type="Proteomes" id="UP000198749"/>
    </source>
</evidence>
<comment type="function">
    <text evidence="7">Dual specificity enzyme that catalyzes the synthesis of pseudouridine from uracil-746 in 23S ribosomal RNA and from uracil-32 in the anticodon stem and loop of transfer RNAs.</text>
</comment>
<dbReference type="PANTHER" id="PTHR21600:SF91">
    <property type="entry name" value="DUAL-SPECIFICITY RNA PSEUDOURIDINE SYNTHASE RLUA"/>
    <property type="match status" value="1"/>
</dbReference>
<dbReference type="Pfam" id="PF00849">
    <property type="entry name" value="PseudoU_synth_2"/>
    <property type="match status" value="1"/>
</dbReference>
<accession>A0A1H9I0B1</accession>
<evidence type="ECO:0000256" key="9">
    <source>
        <dbReference type="RuleBase" id="RU362028"/>
    </source>
</evidence>
<dbReference type="GO" id="GO:0160142">
    <property type="term" value="F:23S rRNA pseudouridine(746) synthase activity"/>
    <property type="evidence" value="ECO:0007669"/>
    <property type="project" value="UniProtKB-EC"/>
</dbReference>
<dbReference type="GO" id="GO:0003723">
    <property type="term" value="F:RNA binding"/>
    <property type="evidence" value="ECO:0007669"/>
    <property type="project" value="InterPro"/>
</dbReference>
<evidence type="ECO:0000256" key="4">
    <source>
        <dbReference type="ARBA" id="ARBA00023235"/>
    </source>
</evidence>
<dbReference type="PROSITE" id="PS01129">
    <property type="entry name" value="PSI_RLU"/>
    <property type="match status" value="1"/>
</dbReference>
<evidence type="ECO:0000313" key="11">
    <source>
        <dbReference type="EMBL" id="SEQ67988.1"/>
    </source>
</evidence>
<sequence length="212" mass="24069">MSALMAEHDILFADDEIVVVNKAADLLSVPGRGADKQDCLWRRVQQHYPTARIVHRLDYATSGVMVLALSATSHRHLSIQFQERKTDKSYQAIVAGRLAKNSGTVNQPLRCDWENRPLQIIDHQQGKSAQTHWRLIEQLDDASRVELTPITGRSHQLRVHMQFLGHPILGDRFYATPRQIERSERLLLHAHSLSFSHPVSGEPLSFSSPMPF</sequence>
<evidence type="ECO:0000256" key="3">
    <source>
        <dbReference type="ARBA" id="ARBA00022694"/>
    </source>
</evidence>
<dbReference type="Gene3D" id="3.30.2350.10">
    <property type="entry name" value="Pseudouridine synthase"/>
    <property type="match status" value="1"/>
</dbReference>
<evidence type="ECO:0000256" key="6">
    <source>
        <dbReference type="ARBA" id="ARBA00036916"/>
    </source>
</evidence>
<dbReference type="RefSeq" id="WP_091358227.1">
    <property type="nucleotide sequence ID" value="NZ_AP025284.1"/>
</dbReference>
<dbReference type="AlphaFoldDB" id="A0A1H9I0B1"/>
<evidence type="ECO:0000256" key="8">
    <source>
        <dbReference type="PIRSR" id="PIRSR606225-1"/>
    </source>
</evidence>
<comment type="catalytic activity">
    <reaction evidence="5">
        <text>uridine(32) in tRNA = pseudouridine(32) in tRNA</text>
        <dbReference type="Rhea" id="RHEA:42544"/>
        <dbReference type="Rhea" id="RHEA-COMP:10107"/>
        <dbReference type="Rhea" id="RHEA-COMP:10108"/>
        <dbReference type="ChEBI" id="CHEBI:65314"/>
        <dbReference type="ChEBI" id="CHEBI:65315"/>
        <dbReference type="EC" id="5.4.99.28"/>
    </reaction>
</comment>
<organism evidence="11 12">
    <name type="scientific">Amphritea atlantica</name>
    <dbReference type="NCBI Taxonomy" id="355243"/>
    <lineage>
        <taxon>Bacteria</taxon>
        <taxon>Pseudomonadati</taxon>
        <taxon>Pseudomonadota</taxon>
        <taxon>Gammaproteobacteria</taxon>
        <taxon>Oceanospirillales</taxon>
        <taxon>Oceanospirillaceae</taxon>
        <taxon>Amphritea</taxon>
    </lineage>
</organism>
<dbReference type="InterPro" id="IPR006224">
    <property type="entry name" value="PsdUridine_synth_RluA-like_CS"/>
</dbReference>
<dbReference type="GO" id="GO:0008033">
    <property type="term" value="P:tRNA processing"/>
    <property type="evidence" value="ECO:0007669"/>
    <property type="project" value="UniProtKB-KW"/>
</dbReference>
<evidence type="ECO:0000256" key="7">
    <source>
        <dbReference type="ARBA" id="ARBA00037305"/>
    </source>
</evidence>
<feature type="domain" description="Pseudouridine synthase RsuA/RluA-like" evidence="10">
    <location>
        <begin position="17"/>
        <end position="162"/>
    </location>
</feature>
<dbReference type="NCBIfam" id="TIGR00005">
    <property type="entry name" value="rluA_subfam"/>
    <property type="match status" value="1"/>
</dbReference>
<comment type="catalytic activity">
    <reaction evidence="6">
        <text>uridine(746) in 23S rRNA = pseudouridine(746) in 23S rRNA</text>
        <dbReference type="Rhea" id="RHEA:42548"/>
        <dbReference type="Rhea" id="RHEA-COMP:10109"/>
        <dbReference type="Rhea" id="RHEA-COMP:10110"/>
        <dbReference type="ChEBI" id="CHEBI:65314"/>
        <dbReference type="ChEBI" id="CHEBI:65315"/>
        <dbReference type="EC" id="5.4.99.29"/>
    </reaction>
</comment>
<comment type="function">
    <text evidence="9">Responsible for synthesis of pseudouridine from uracil.</text>
</comment>
<dbReference type="InterPro" id="IPR020103">
    <property type="entry name" value="PsdUridine_synth_cat_dom_sf"/>
</dbReference>
<evidence type="ECO:0000256" key="1">
    <source>
        <dbReference type="ARBA" id="ARBA00010876"/>
    </source>
</evidence>
<keyword evidence="3" id="KW-0819">tRNA processing</keyword>
<keyword evidence="12" id="KW-1185">Reference proteome</keyword>
<evidence type="ECO:0000259" key="10">
    <source>
        <dbReference type="Pfam" id="PF00849"/>
    </source>
</evidence>
<dbReference type="InterPro" id="IPR006145">
    <property type="entry name" value="PsdUridine_synth_RsuA/RluA"/>
</dbReference>
<proteinExistence type="inferred from homology"/>
<dbReference type="InterPro" id="IPR050188">
    <property type="entry name" value="RluA_PseudoU_synthase"/>
</dbReference>
<name>A0A1H9I0B1_9GAMM</name>